<dbReference type="EMBL" id="KV442146">
    <property type="protein sequence ID" value="OAQ22701.1"/>
    <property type="molecule type" value="Genomic_DNA"/>
</dbReference>
<name>A0A197JDX3_9FUNG</name>
<evidence type="ECO:0000313" key="2">
    <source>
        <dbReference type="EMBL" id="OAQ22701.1"/>
    </source>
</evidence>
<dbReference type="AlphaFoldDB" id="A0A197JDX3"/>
<proteinExistence type="predicted"/>
<evidence type="ECO:0000313" key="3">
    <source>
        <dbReference type="Proteomes" id="UP000078512"/>
    </source>
</evidence>
<accession>A0A197JDX3</accession>
<organism evidence="2 3">
    <name type="scientific">Linnemannia elongata AG-77</name>
    <dbReference type="NCBI Taxonomy" id="1314771"/>
    <lineage>
        <taxon>Eukaryota</taxon>
        <taxon>Fungi</taxon>
        <taxon>Fungi incertae sedis</taxon>
        <taxon>Mucoromycota</taxon>
        <taxon>Mortierellomycotina</taxon>
        <taxon>Mortierellomycetes</taxon>
        <taxon>Mortierellales</taxon>
        <taxon>Mortierellaceae</taxon>
        <taxon>Linnemannia</taxon>
    </lineage>
</organism>
<gene>
    <name evidence="2" type="ORF">K457DRAFT_282607</name>
</gene>
<feature type="region of interest" description="Disordered" evidence="1">
    <location>
        <begin position="16"/>
        <end position="52"/>
    </location>
</feature>
<reference evidence="2 3" key="1">
    <citation type="submission" date="2016-05" db="EMBL/GenBank/DDBJ databases">
        <title>Genome sequencing reveals origins of a unique bacterial endosymbiosis in the earliest lineages of terrestrial Fungi.</title>
        <authorList>
            <consortium name="DOE Joint Genome Institute"/>
            <person name="Uehling J."/>
            <person name="Gryganskyi A."/>
            <person name="Hameed K."/>
            <person name="Tschaplinski T."/>
            <person name="Misztal P."/>
            <person name="Wu S."/>
            <person name="Desiro A."/>
            <person name="Vande Pol N."/>
            <person name="Du Z.-Y."/>
            <person name="Zienkiewicz A."/>
            <person name="Zienkiewicz K."/>
            <person name="Morin E."/>
            <person name="Tisserant E."/>
            <person name="Splivallo R."/>
            <person name="Hainaut M."/>
            <person name="Henrissat B."/>
            <person name="Ohm R."/>
            <person name="Kuo A."/>
            <person name="Yan J."/>
            <person name="Lipzen A."/>
            <person name="Nolan M."/>
            <person name="Labutti K."/>
            <person name="Barry K."/>
            <person name="Goldstein A."/>
            <person name="Labbe J."/>
            <person name="Schadt C."/>
            <person name="Tuskan G."/>
            <person name="Grigoriev I."/>
            <person name="Martin F."/>
            <person name="Vilgalys R."/>
            <person name="Bonito G."/>
        </authorList>
    </citation>
    <scope>NUCLEOTIDE SEQUENCE [LARGE SCALE GENOMIC DNA]</scope>
    <source>
        <strain evidence="2 3">AG-77</strain>
    </source>
</reference>
<dbReference type="Proteomes" id="UP000078512">
    <property type="component" value="Unassembled WGS sequence"/>
</dbReference>
<feature type="region of interest" description="Disordered" evidence="1">
    <location>
        <begin position="82"/>
        <end position="104"/>
    </location>
</feature>
<keyword evidence="3" id="KW-1185">Reference proteome</keyword>
<protein>
    <submittedName>
        <fullName evidence="2">Uncharacterized protein</fullName>
    </submittedName>
</protein>
<sequence length="104" mass="11693">METWVALKMLKVDMATETEGEKDEIKRRKQPSRGVAAAQQADEEQSRQKAPRIAESFESYNRKITQVMSRDENTQFSPFLSVPQTIAETGQTSGAHTPSSPNHQ</sequence>
<evidence type="ECO:0000256" key="1">
    <source>
        <dbReference type="SAM" id="MobiDB-lite"/>
    </source>
</evidence>